<evidence type="ECO:0000256" key="3">
    <source>
        <dbReference type="ARBA" id="ARBA00023125"/>
    </source>
</evidence>
<dbReference type="GO" id="GO:0005634">
    <property type="term" value="C:nucleus"/>
    <property type="evidence" value="ECO:0007669"/>
    <property type="project" value="UniProtKB-SubCell"/>
</dbReference>
<evidence type="ECO:0000256" key="4">
    <source>
        <dbReference type="ARBA" id="ARBA00023163"/>
    </source>
</evidence>
<dbReference type="CDD" id="cd10017">
    <property type="entry name" value="B3_DNA"/>
    <property type="match status" value="1"/>
</dbReference>
<reference evidence="7" key="1">
    <citation type="journal article" date="2013" name="Nat. Genet.">
        <title>The Capsella rubella genome and the genomic consequences of rapid mating system evolution.</title>
        <authorList>
            <person name="Slotte T."/>
            <person name="Hazzouri K.M."/>
            <person name="Agren J.A."/>
            <person name="Koenig D."/>
            <person name="Maumus F."/>
            <person name="Guo Y.L."/>
            <person name="Steige K."/>
            <person name="Platts A.E."/>
            <person name="Escobar J.S."/>
            <person name="Newman L.K."/>
            <person name="Wang W."/>
            <person name="Mandakova T."/>
            <person name="Vello E."/>
            <person name="Smith L.M."/>
            <person name="Henz S.R."/>
            <person name="Steffen J."/>
            <person name="Takuno S."/>
            <person name="Brandvain Y."/>
            <person name="Coop G."/>
            <person name="Andolfatto P."/>
            <person name="Hu T.T."/>
            <person name="Blanchette M."/>
            <person name="Clark R.M."/>
            <person name="Quesneville H."/>
            <person name="Nordborg M."/>
            <person name="Gaut B.S."/>
            <person name="Lysak M.A."/>
            <person name="Jenkins J."/>
            <person name="Grimwood J."/>
            <person name="Chapman J."/>
            <person name="Prochnik S."/>
            <person name="Shu S."/>
            <person name="Rokhsar D."/>
            <person name="Schmutz J."/>
            <person name="Weigel D."/>
            <person name="Wright S.I."/>
        </authorList>
    </citation>
    <scope>NUCLEOTIDE SEQUENCE [LARGE SCALE GENOMIC DNA]</scope>
    <source>
        <strain evidence="7">cv. Monte Gargano</strain>
    </source>
</reference>
<dbReference type="GO" id="GO:0003677">
    <property type="term" value="F:DNA binding"/>
    <property type="evidence" value="ECO:0007669"/>
    <property type="project" value="UniProtKB-KW"/>
</dbReference>
<accession>R0GC47</accession>
<sequence length="249" mass="28402">MAEEQREIPCVDYLSLGSSAQKAICLFGKTIFPVESSSLESEATAMLHADVPIPSEKEIDEDLKTLSSFEVELEDSVSLGLSIGISGSPNINSKVTCAGIEKDLTEDARKFKKMRYLPNEEREKRVRERTPYPWTIKKTLTQSDINKLTRLMLETRPAEDHIMRYLSADDQKKIQKGIRVKVSAYDEDTRTPHHLVVKRHVTSSKSYVLNGDWAQDFVKRRKLQLGDTIGLFWDQIDSTLHFSVLQRSK</sequence>
<evidence type="ECO:0008006" key="8">
    <source>
        <dbReference type="Google" id="ProtNLM"/>
    </source>
</evidence>
<dbReference type="OrthoDB" id="1915967at2759"/>
<protein>
    <recommendedName>
        <fullName evidence="8">TF-B3 domain-containing protein</fullName>
    </recommendedName>
</protein>
<evidence type="ECO:0000256" key="2">
    <source>
        <dbReference type="ARBA" id="ARBA00023015"/>
    </source>
</evidence>
<proteinExistence type="predicted"/>
<keyword evidence="5" id="KW-0539">Nucleus</keyword>
<evidence type="ECO:0000313" key="7">
    <source>
        <dbReference type="Proteomes" id="UP000029121"/>
    </source>
</evidence>
<dbReference type="EMBL" id="KB870806">
    <property type="protein sequence ID" value="EOA33312.1"/>
    <property type="molecule type" value="Genomic_DNA"/>
</dbReference>
<evidence type="ECO:0000256" key="1">
    <source>
        <dbReference type="ARBA" id="ARBA00004123"/>
    </source>
</evidence>
<dbReference type="PANTHER" id="PTHR34269:SF11">
    <property type="entry name" value="B3 DOMAIN PROTEIN"/>
    <property type="match status" value="1"/>
</dbReference>
<name>R0GC47_9BRAS</name>
<dbReference type="InterPro" id="IPR003340">
    <property type="entry name" value="B3_DNA-bd"/>
</dbReference>
<dbReference type="InterPro" id="IPR051442">
    <property type="entry name" value="B3_domain"/>
</dbReference>
<evidence type="ECO:0000256" key="5">
    <source>
        <dbReference type="ARBA" id="ARBA00023242"/>
    </source>
</evidence>
<keyword evidence="2" id="KW-0805">Transcription regulation</keyword>
<dbReference type="AlphaFoldDB" id="R0GC47"/>
<keyword evidence="4" id="KW-0804">Transcription</keyword>
<dbReference type="KEGG" id="crb:17895057"/>
<keyword evidence="3" id="KW-0238">DNA-binding</keyword>
<dbReference type="Proteomes" id="UP000029121">
    <property type="component" value="Unassembled WGS sequence"/>
</dbReference>
<evidence type="ECO:0000313" key="6">
    <source>
        <dbReference type="EMBL" id="EOA33312.1"/>
    </source>
</evidence>
<organism evidence="6 7">
    <name type="scientific">Capsella rubella</name>
    <dbReference type="NCBI Taxonomy" id="81985"/>
    <lineage>
        <taxon>Eukaryota</taxon>
        <taxon>Viridiplantae</taxon>
        <taxon>Streptophyta</taxon>
        <taxon>Embryophyta</taxon>
        <taxon>Tracheophyta</taxon>
        <taxon>Spermatophyta</taxon>
        <taxon>Magnoliopsida</taxon>
        <taxon>eudicotyledons</taxon>
        <taxon>Gunneridae</taxon>
        <taxon>Pentapetalae</taxon>
        <taxon>rosids</taxon>
        <taxon>malvids</taxon>
        <taxon>Brassicales</taxon>
        <taxon>Brassicaceae</taxon>
        <taxon>Camelineae</taxon>
        <taxon>Capsella</taxon>
    </lineage>
</organism>
<comment type="subcellular location">
    <subcellularLocation>
        <location evidence="1">Nucleus</location>
    </subcellularLocation>
</comment>
<dbReference type="InterPro" id="IPR015300">
    <property type="entry name" value="DNA-bd_pseudobarrel_sf"/>
</dbReference>
<gene>
    <name evidence="6" type="ORF">CARUB_v10021689mg</name>
</gene>
<dbReference type="SUPFAM" id="SSF101936">
    <property type="entry name" value="DNA-binding pseudobarrel domain"/>
    <property type="match status" value="1"/>
</dbReference>
<dbReference type="Gene3D" id="2.40.330.10">
    <property type="entry name" value="DNA-binding pseudobarrel domain"/>
    <property type="match status" value="1"/>
</dbReference>
<dbReference type="PANTHER" id="PTHR34269">
    <property type="entry name" value="TRANSCRIPTION FACTOR B3-DOMAIN FAMILY-RELATED"/>
    <property type="match status" value="1"/>
</dbReference>
<keyword evidence="7" id="KW-1185">Reference proteome</keyword>